<evidence type="ECO:0000256" key="2">
    <source>
        <dbReference type="SAM" id="SignalP"/>
    </source>
</evidence>
<reference evidence="3" key="1">
    <citation type="submission" date="2021-01" db="UniProtKB">
        <authorList>
            <consortium name="EnsemblMetazoa"/>
        </authorList>
    </citation>
    <scope>IDENTIFICATION</scope>
</reference>
<evidence type="ECO:0000256" key="1">
    <source>
        <dbReference type="SAM" id="Phobius"/>
    </source>
</evidence>
<accession>A0A7M5X0K3</accession>
<dbReference type="Proteomes" id="UP000594262">
    <property type="component" value="Unplaced"/>
</dbReference>
<sequence>MAKFVLAITLIYLTILSIADGRPIEKDALPRRSRRDVINNQNANPAIPTLIPSTTTEPYTTEDIGVRTSSTDEKVIIAIIILFAGITLVVMVLQWYACLCPEKSYV</sequence>
<evidence type="ECO:0008006" key="5">
    <source>
        <dbReference type="Google" id="ProtNLM"/>
    </source>
</evidence>
<proteinExistence type="predicted"/>
<dbReference type="GeneID" id="136806109"/>
<feature type="transmembrane region" description="Helical" evidence="1">
    <location>
        <begin position="75"/>
        <end position="97"/>
    </location>
</feature>
<protein>
    <recommendedName>
        <fullName evidence="5">Cnidarian restricted protein</fullName>
    </recommendedName>
</protein>
<keyword evidence="4" id="KW-1185">Reference proteome</keyword>
<evidence type="ECO:0000313" key="3">
    <source>
        <dbReference type="EnsemblMetazoa" id="CLYHEMP016059.1"/>
    </source>
</evidence>
<organism evidence="3 4">
    <name type="scientific">Clytia hemisphaerica</name>
    <dbReference type="NCBI Taxonomy" id="252671"/>
    <lineage>
        <taxon>Eukaryota</taxon>
        <taxon>Metazoa</taxon>
        <taxon>Cnidaria</taxon>
        <taxon>Hydrozoa</taxon>
        <taxon>Hydroidolina</taxon>
        <taxon>Leptothecata</taxon>
        <taxon>Obeliida</taxon>
        <taxon>Clytiidae</taxon>
        <taxon>Clytia</taxon>
    </lineage>
</organism>
<keyword evidence="1" id="KW-0812">Transmembrane</keyword>
<dbReference type="AlphaFoldDB" id="A0A7M5X0K3"/>
<keyword evidence="1" id="KW-1133">Transmembrane helix</keyword>
<feature type="signal peptide" evidence="2">
    <location>
        <begin position="1"/>
        <end position="21"/>
    </location>
</feature>
<dbReference type="RefSeq" id="XP_066918778.1">
    <property type="nucleotide sequence ID" value="XM_067062677.1"/>
</dbReference>
<dbReference type="EnsemblMetazoa" id="CLYHEMT016059.1">
    <property type="protein sequence ID" value="CLYHEMP016059.1"/>
    <property type="gene ID" value="CLYHEMG016059"/>
</dbReference>
<evidence type="ECO:0000313" key="4">
    <source>
        <dbReference type="Proteomes" id="UP000594262"/>
    </source>
</evidence>
<feature type="chain" id="PRO_5029632580" description="Cnidarian restricted protein" evidence="2">
    <location>
        <begin position="22"/>
        <end position="106"/>
    </location>
</feature>
<keyword evidence="2" id="KW-0732">Signal</keyword>
<name>A0A7M5X0K3_9CNID</name>
<keyword evidence="1" id="KW-0472">Membrane</keyword>